<name>A0ABS8T2Z8_DATST</name>
<reference evidence="1 2" key="1">
    <citation type="journal article" date="2021" name="BMC Genomics">
        <title>Datura genome reveals duplications of psychoactive alkaloid biosynthetic genes and high mutation rate following tissue culture.</title>
        <authorList>
            <person name="Rajewski A."/>
            <person name="Carter-House D."/>
            <person name="Stajich J."/>
            <person name="Litt A."/>
        </authorList>
    </citation>
    <scope>NUCLEOTIDE SEQUENCE [LARGE SCALE GENOMIC DNA]</scope>
    <source>
        <strain evidence="1">AR-01</strain>
    </source>
</reference>
<feature type="non-terminal residue" evidence="1">
    <location>
        <position position="1"/>
    </location>
</feature>
<organism evidence="1 2">
    <name type="scientific">Datura stramonium</name>
    <name type="common">Jimsonweed</name>
    <name type="synonym">Common thornapple</name>
    <dbReference type="NCBI Taxonomy" id="4076"/>
    <lineage>
        <taxon>Eukaryota</taxon>
        <taxon>Viridiplantae</taxon>
        <taxon>Streptophyta</taxon>
        <taxon>Embryophyta</taxon>
        <taxon>Tracheophyta</taxon>
        <taxon>Spermatophyta</taxon>
        <taxon>Magnoliopsida</taxon>
        <taxon>eudicotyledons</taxon>
        <taxon>Gunneridae</taxon>
        <taxon>Pentapetalae</taxon>
        <taxon>asterids</taxon>
        <taxon>lamiids</taxon>
        <taxon>Solanales</taxon>
        <taxon>Solanaceae</taxon>
        <taxon>Solanoideae</taxon>
        <taxon>Datureae</taxon>
        <taxon>Datura</taxon>
    </lineage>
</organism>
<dbReference type="Proteomes" id="UP000823775">
    <property type="component" value="Unassembled WGS sequence"/>
</dbReference>
<protein>
    <submittedName>
        <fullName evidence="1">Uncharacterized protein</fullName>
    </submittedName>
</protein>
<evidence type="ECO:0000313" key="1">
    <source>
        <dbReference type="EMBL" id="MCD7465478.1"/>
    </source>
</evidence>
<proteinExistence type="predicted"/>
<dbReference type="EMBL" id="JACEIK010001051">
    <property type="protein sequence ID" value="MCD7465478.1"/>
    <property type="molecule type" value="Genomic_DNA"/>
</dbReference>
<comment type="caution">
    <text evidence="1">The sequence shown here is derived from an EMBL/GenBank/DDBJ whole genome shotgun (WGS) entry which is preliminary data.</text>
</comment>
<gene>
    <name evidence="1" type="ORF">HAX54_001396</name>
</gene>
<keyword evidence="2" id="KW-1185">Reference proteome</keyword>
<sequence>SRSKWHNEPFDLAFMDAILNLLALVGFELHCHLPHYVGVAVDNSQREVQFDFTYWAFNHLKLKALQFRSVSFYRLLRWKEFVDFSEEAALSFVRL</sequence>
<evidence type="ECO:0000313" key="2">
    <source>
        <dbReference type="Proteomes" id="UP000823775"/>
    </source>
</evidence>
<accession>A0ABS8T2Z8</accession>